<dbReference type="STRING" id="6573.A0A210QK98"/>
<protein>
    <submittedName>
        <fullName evidence="1">Gem-associated protein 7</fullName>
    </submittedName>
</protein>
<dbReference type="Pfam" id="PF11095">
    <property type="entry name" value="Gemin7"/>
    <property type="match status" value="1"/>
</dbReference>
<organism evidence="1 2">
    <name type="scientific">Mizuhopecten yessoensis</name>
    <name type="common">Japanese scallop</name>
    <name type="synonym">Patinopecten yessoensis</name>
    <dbReference type="NCBI Taxonomy" id="6573"/>
    <lineage>
        <taxon>Eukaryota</taxon>
        <taxon>Metazoa</taxon>
        <taxon>Spiralia</taxon>
        <taxon>Lophotrochozoa</taxon>
        <taxon>Mollusca</taxon>
        <taxon>Bivalvia</taxon>
        <taxon>Autobranchia</taxon>
        <taxon>Pteriomorphia</taxon>
        <taxon>Pectinida</taxon>
        <taxon>Pectinoidea</taxon>
        <taxon>Pectinidae</taxon>
        <taxon>Mizuhopecten</taxon>
    </lineage>
</organism>
<dbReference type="EMBL" id="NEDP02003225">
    <property type="protein sequence ID" value="OWF49172.1"/>
    <property type="molecule type" value="Genomic_DNA"/>
</dbReference>
<dbReference type="Gene3D" id="2.30.30.100">
    <property type="match status" value="1"/>
</dbReference>
<dbReference type="PANTHER" id="PTHR14679:SF1">
    <property type="entry name" value="GEM-ASSOCIATED PROTEIN 7"/>
    <property type="match status" value="1"/>
</dbReference>
<proteinExistence type="predicted"/>
<dbReference type="InterPro" id="IPR020338">
    <property type="entry name" value="SMN_gemin7"/>
</dbReference>
<sequence>MDTDLSKQQEHRTLLRERFLRVMATTVGQDAFIKMHEKTNVSCKLGPVDLDIQHIQVTDLLTPMGTVPNAILRTSDMFGIRVDNLKLDQS</sequence>
<evidence type="ECO:0000313" key="1">
    <source>
        <dbReference type="EMBL" id="OWF49172.1"/>
    </source>
</evidence>
<dbReference type="GO" id="GO:0000387">
    <property type="term" value="P:spliceosomal snRNP assembly"/>
    <property type="evidence" value="ECO:0007669"/>
    <property type="project" value="TreeGrafter"/>
</dbReference>
<name>A0A210QK98_MIZYE</name>
<comment type="caution">
    <text evidence="1">The sequence shown here is derived from an EMBL/GenBank/DDBJ whole genome shotgun (WGS) entry which is preliminary data.</text>
</comment>
<evidence type="ECO:0000313" key="2">
    <source>
        <dbReference type="Proteomes" id="UP000242188"/>
    </source>
</evidence>
<dbReference type="Proteomes" id="UP000242188">
    <property type="component" value="Unassembled WGS sequence"/>
</dbReference>
<gene>
    <name evidence="1" type="ORF">KP79_PYT23948</name>
</gene>
<dbReference type="AlphaFoldDB" id="A0A210QK98"/>
<keyword evidence="2" id="KW-1185">Reference proteome</keyword>
<reference evidence="1 2" key="1">
    <citation type="journal article" date="2017" name="Nat. Ecol. Evol.">
        <title>Scallop genome provides insights into evolution of bilaterian karyotype and development.</title>
        <authorList>
            <person name="Wang S."/>
            <person name="Zhang J."/>
            <person name="Jiao W."/>
            <person name="Li J."/>
            <person name="Xun X."/>
            <person name="Sun Y."/>
            <person name="Guo X."/>
            <person name="Huan P."/>
            <person name="Dong B."/>
            <person name="Zhang L."/>
            <person name="Hu X."/>
            <person name="Sun X."/>
            <person name="Wang J."/>
            <person name="Zhao C."/>
            <person name="Wang Y."/>
            <person name="Wang D."/>
            <person name="Huang X."/>
            <person name="Wang R."/>
            <person name="Lv J."/>
            <person name="Li Y."/>
            <person name="Zhang Z."/>
            <person name="Liu B."/>
            <person name="Lu W."/>
            <person name="Hui Y."/>
            <person name="Liang J."/>
            <person name="Zhou Z."/>
            <person name="Hou R."/>
            <person name="Li X."/>
            <person name="Liu Y."/>
            <person name="Li H."/>
            <person name="Ning X."/>
            <person name="Lin Y."/>
            <person name="Zhao L."/>
            <person name="Xing Q."/>
            <person name="Dou J."/>
            <person name="Li Y."/>
            <person name="Mao J."/>
            <person name="Guo H."/>
            <person name="Dou H."/>
            <person name="Li T."/>
            <person name="Mu C."/>
            <person name="Jiang W."/>
            <person name="Fu Q."/>
            <person name="Fu X."/>
            <person name="Miao Y."/>
            <person name="Liu J."/>
            <person name="Yu Q."/>
            <person name="Li R."/>
            <person name="Liao H."/>
            <person name="Li X."/>
            <person name="Kong Y."/>
            <person name="Jiang Z."/>
            <person name="Chourrout D."/>
            <person name="Li R."/>
            <person name="Bao Z."/>
        </authorList>
    </citation>
    <scope>NUCLEOTIDE SEQUENCE [LARGE SCALE GENOMIC DNA]</scope>
    <source>
        <strain evidence="1 2">PY_sf001</strain>
    </source>
</reference>
<dbReference type="GO" id="GO:0034719">
    <property type="term" value="C:SMN-Sm protein complex"/>
    <property type="evidence" value="ECO:0007669"/>
    <property type="project" value="InterPro"/>
</dbReference>
<accession>A0A210QK98</accession>
<dbReference type="PANTHER" id="PTHR14679">
    <property type="entry name" value="GEM-ASSOCIATED PROTEIN 7"/>
    <property type="match status" value="1"/>
</dbReference>